<evidence type="ECO:0000259" key="1">
    <source>
        <dbReference type="Pfam" id="PF13709"/>
    </source>
</evidence>
<name>A0A1F5QD92_9BACT</name>
<organism evidence="2 3">
    <name type="scientific">Candidatus Doudnabacteria bacterium RIFCSPLOWO2_02_FULL_48_13</name>
    <dbReference type="NCBI Taxonomy" id="1817845"/>
    <lineage>
        <taxon>Bacteria</taxon>
        <taxon>Candidatus Doudnaibacteriota</taxon>
    </lineage>
</organism>
<accession>A0A1F5QD92</accession>
<sequence length="264" mass="30936">MKKNILAAALLVFTAVLCVVYAQDYELVLVGVVKDYRRLPEQNKQNAEFTFVRLIYNGRIPGYIKNWYTDYPKGDQALVAMLGRSTGAQIAEEPRAIPILHPDLFNYPMVYSLEAGQMLLDDPQRKRMREYLERGGFWMIDDFWGTHEWDNFESEMRKIFPECKIVDIPQSHIIFHNFFDIDEVRQIPNVGYATCHDCPTWELDGYQAKVRGVFDEKGRLMVFINHNTDLMDAAEWADYEPYAYRFSAYSYRVFTNAVIYGMTH</sequence>
<dbReference type="EMBL" id="MFFF01000002">
    <property type="protein sequence ID" value="OGF00107.1"/>
    <property type="molecule type" value="Genomic_DNA"/>
</dbReference>
<dbReference type="Gene3D" id="3.40.50.12140">
    <property type="entry name" value="Domain of unknown function DUF4159"/>
    <property type="match status" value="1"/>
</dbReference>
<feature type="domain" description="DUF4159" evidence="1">
    <location>
        <begin position="51"/>
        <end position="262"/>
    </location>
</feature>
<proteinExistence type="predicted"/>
<evidence type="ECO:0000313" key="3">
    <source>
        <dbReference type="Proteomes" id="UP000177235"/>
    </source>
</evidence>
<dbReference type="InterPro" id="IPR025297">
    <property type="entry name" value="DUF4159"/>
</dbReference>
<reference evidence="2 3" key="1">
    <citation type="journal article" date="2016" name="Nat. Commun.">
        <title>Thousands of microbial genomes shed light on interconnected biogeochemical processes in an aquifer system.</title>
        <authorList>
            <person name="Anantharaman K."/>
            <person name="Brown C.T."/>
            <person name="Hug L.A."/>
            <person name="Sharon I."/>
            <person name="Castelle C.J."/>
            <person name="Probst A.J."/>
            <person name="Thomas B.C."/>
            <person name="Singh A."/>
            <person name="Wilkins M.J."/>
            <person name="Karaoz U."/>
            <person name="Brodie E.L."/>
            <person name="Williams K.H."/>
            <person name="Hubbard S.S."/>
            <person name="Banfield J.F."/>
        </authorList>
    </citation>
    <scope>NUCLEOTIDE SEQUENCE [LARGE SCALE GENOMIC DNA]</scope>
</reference>
<comment type="caution">
    <text evidence="2">The sequence shown here is derived from an EMBL/GenBank/DDBJ whole genome shotgun (WGS) entry which is preliminary data.</text>
</comment>
<dbReference type="Pfam" id="PF13709">
    <property type="entry name" value="DUF4159"/>
    <property type="match status" value="1"/>
</dbReference>
<evidence type="ECO:0000313" key="2">
    <source>
        <dbReference type="EMBL" id="OGF00107.1"/>
    </source>
</evidence>
<protein>
    <recommendedName>
        <fullName evidence="1">DUF4159 domain-containing protein</fullName>
    </recommendedName>
</protein>
<dbReference type="Proteomes" id="UP000177235">
    <property type="component" value="Unassembled WGS sequence"/>
</dbReference>
<gene>
    <name evidence="2" type="ORF">A3J05_00015</name>
</gene>
<dbReference type="AlphaFoldDB" id="A0A1F5QD92"/>